<name>A0A166UR22_9AGAM</name>
<evidence type="ECO:0000259" key="2">
    <source>
        <dbReference type="Pfam" id="PF20151"/>
    </source>
</evidence>
<dbReference type="InterPro" id="IPR045340">
    <property type="entry name" value="DUF6533"/>
</dbReference>
<evidence type="ECO:0000256" key="1">
    <source>
        <dbReference type="SAM" id="Phobius"/>
    </source>
</evidence>
<sequence length="294" mass="33244">MSTESVSAFSIQLVRNTAYFDVFSACVLIYDYILTFHLEVNLIWGEPWKSLKILFLLSRYLPFADTTIIFLSFNHSPSSQNGCRVLGLTMGLLFSAGSCITEYIFAVRTWAMWGFDRKIGAVLVTMYLATWVPDIVVTVFYEREAKYLPPTTVAQGCNEASANATLFLGQSGALIVYWLILIGLMVAKGGSPWKPLFRDSLFNVLYRDALVILNMIATTWPHARINLLYFFQRVMHSVLTNHLLFNLRRYGRKTARWDLGEVTSGSRPPFGSLVFEHELQTWVGGQSTGDETNA</sequence>
<evidence type="ECO:0000313" key="3">
    <source>
        <dbReference type="EMBL" id="KZP31934.1"/>
    </source>
</evidence>
<accession>A0A166UR22</accession>
<dbReference type="Pfam" id="PF20151">
    <property type="entry name" value="DUF6533"/>
    <property type="match status" value="1"/>
</dbReference>
<feature type="transmembrane region" description="Helical" evidence="1">
    <location>
        <begin position="22"/>
        <end position="44"/>
    </location>
</feature>
<dbReference type="EMBL" id="KV417487">
    <property type="protein sequence ID" value="KZP31934.1"/>
    <property type="molecule type" value="Genomic_DNA"/>
</dbReference>
<dbReference type="OrthoDB" id="3350812at2759"/>
<reference evidence="3 4" key="1">
    <citation type="journal article" date="2016" name="Mol. Biol. Evol.">
        <title>Comparative Genomics of Early-Diverging Mushroom-Forming Fungi Provides Insights into the Origins of Lignocellulose Decay Capabilities.</title>
        <authorList>
            <person name="Nagy L.G."/>
            <person name="Riley R."/>
            <person name="Tritt A."/>
            <person name="Adam C."/>
            <person name="Daum C."/>
            <person name="Floudas D."/>
            <person name="Sun H."/>
            <person name="Yadav J.S."/>
            <person name="Pangilinan J."/>
            <person name="Larsson K.H."/>
            <person name="Matsuura K."/>
            <person name="Barry K."/>
            <person name="Labutti K."/>
            <person name="Kuo R."/>
            <person name="Ohm R.A."/>
            <person name="Bhattacharya S.S."/>
            <person name="Shirouzu T."/>
            <person name="Yoshinaga Y."/>
            <person name="Martin F.M."/>
            <person name="Grigoriev I.V."/>
            <person name="Hibbett D.S."/>
        </authorList>
    </citation>
    <scope>NUCLEOTIDE SEQUENCE [LARGE SCALE GENOMIC DNA]</scope>
    <source>
        <strain evidence="3 4">CBS 109695</strain>
    </source>
</reference>
<dbReference type="Proteomes" id="UP000076532">
    <property type="component" value="Unassembled WGS sequence"/>
</dbReference>
<feature type="transmembrane region" description="Helical" evidence="1">
    <location>
        <begin position="119"/>
        <end position="141"/>
    </location>
</feature>
<keyword evidence="1" id="KW-0812">Transmembrane</keyword>
<organism evidence="3 4">
    <name type="scientific">Athelia psychrophila</name>
    <dbReference type="NCBI Taxonomy" id="1759441"/>
    <lineage>
        <taxon>Eukaryota</taxon>
        <taxon>Fungi</taxon>
        <taxon>Dikarya</taxon>
        <taxon>Basidiomycota</taxon>
        <taxon>Agaricomycotina</taxon>
        <taxon>Agaricomycetes</taxon>
        <taxon>Agaricomycetidae</taxon>
        <taxon>Atheliales</taxon>
        <taxon>Atheliaceae</taxon>
        <taxon>Athelia</taxon>
    </lineage>
</organism>
<keyword evidence="1" id="KW-0472">Membrane</keyword>
<keyword evidence="4" id="KW-1185">Reference proteome</keyword>
<keyword evidence="1" id="KW-1133">Transmembrane helix</keyword>
<feature type="transmembrane region" description="Helical" evidence="1">
    <location>
        <begin position="85"/>
        <end position="107"/>
    </location>
</feature>
<evidence type="ECO:0000313" key="4">
    <source>
        <dbReference type="Proteomes" id="UP000076532"/>
    </source>
</evidence>
<dbReference type="AlphaFoldDB" id="A0A166UR22"/>
<proteinExistence type="predicted"/>
<feature type="domain" description="DUF6533" evidence="2">
    <location>
        <begin position="19"/>
        <end position="63"/>
    </location>
</feature>
<gene>
    <name evidence="3" type="ORF">FIBSPDRAFT_944550</name>
</gene>
<feature type="transmembrane region" description="Helical" evidence="1">
    <location>
        <begin position="161"/>
        <end position="184"/>
    </location>
</feature>
<protein>
    <recommendedName>
        <fullName evidence="2">DUF6533 domain-containing protein</fullName>
    </recommendedName>
</protein>